<proteinExistence type="inferred from homology"/>
<dbReference type="InterPro" id="IPR052215">
    <property type="entry name" value="Plant_ABCG"/>
</dbReference>
<feature type="transmembrane region" description="Helical" evidence="7">
    <location>
        <begin position="37"/>
        <end position="59"/>
    </location>
</feature>
<organism evidence="9">
    <name type="scientific">Craspedostauros australis</name>
    <dbReference type="NCBI Taxonomy" id="1486917"/>
    <lineage>
        <taxon>Eukaryota</taxon>
        <taxon>Sar</taxon>
        <taxon>Stramenopiles</taxon>
        <taxon>Ochrophyta</taxon>
        <taxon>Bacillariophyta</taxon>
        <taxon>Bacillariophyceae</taxon>
        <taxon>Bacillariophycidae</taxon>
        <taxon>Naviculales</taxon>
        <taxon>Naviculaceae</taxon>
        <taxon>Craspedostauros</taxon>
    </lineage>
</organism>
<accession>A0A6T6I738</accession>
<evidence type="ECO:0000256" key="6">
    <source>
        <dbReference type="ARBA" id="ARBA00023136"/>
    </source>
</evidence>
<evidence type="ECO:0000256" key="3">
    <source>
        <dbReference type="ARBA" id="ARBA00022448"/>
    </source>
</evidence>
<keyword evidence="3" id="KW-0813">Transport</keyword>
<evidence type="ECO:0000256" key="5">
    <source>
        <dbReference type="ARBA" id="ARBA00022989"/>
    </source>
</evidence>
<dbReference type="GO" id="GO:0016020">
    <property type="term" value="C:membrane"/>
    <property type="evidence" value="ECO:0007669"/>
    <property type="project" value="UniProtKB-SubCell"/>
</dbReference>
<evidence type="ECO:0000313" key="10">
    <source>
        <dbReference type="EMBL" id="CAD8343189.1"/>
    </source>
</evidence>
<dbReference type="PANTHER" id="PTHR48042">
    <property type="entry name" value="ABC TRANSPORTER G FAMILY MEMBER 11"/>
    <property type="match status" value="1"/>
</dbReference>
<evidence type="ECO:0000256" key="1">
    <source>
        <dbReference type="ARBA" id="ARBA00004141"/>
    </source>
</evidence>
<feature type="transmembrane region" description="Helical" evidence="7">
    <location>
        <begin position="125"/>
        <end position="142"/>
    </location>
</feature>
<name>A0A6T6I738_9STRA</name>
<reference evidence="9" key="1">
    <citation type="submission" date="2021-01" db="EMBL/GenBank/DDBJ databases">
        <authorList>
            <person name="Corre E."/>
            <person name="Pelletier E."/>
            <person name="Niang G."/>
            <person name="Scheremetjew M."/>
            <person name="Finn R."/>
            <person name="Kale V."/>
            <person name="Holt S."/>
            <person name="Cochrane G."/>
            <person name="Meng A."/>
            <person name="Brown T."/>
            <person name="Cohen L."/>
        </authorList>
    </citation>
    <scope>NUCLEOTIDE SEQUENCE</scope>
    <source>
        <strain evidence="9">CCMP3328</strain>
    </source>
</reference>
<comment type="subcellular location">
    <subcellularLocation>
        <location evidence="1">Membrane</location>
        <topology evidence="1">Multi-pass membrane protein</topology>
    </subcellularLocation>
</comment>
<gene>
    <name evidence="9" type="ORF">CAUS1442_LOCUS15323</name>
    <name evidence="10" type="ORF">CAUS1442_LOCUS15324</name>
</gene>
<dbReference type="GO" id="GO:0140359">
    <property type="term" value="F:ABC-type transporter activity"/>
    <property type="evidence" value="ECO:0007669"/>
    <property type="project" value="InterPro"/>
</dbReference>
<dbReference type="AlphaFoldDB" id="A0A6T6I738"/>
<dbReference type="EMBL" id="HBEF01024732">
    <property type="protein sequence ID" value="CAD8343189.1"/>
    <property type="molecule type" value="Transcribed_RNA"/>
</dbReference>
<evidence type="ECO:0000256" key="2">
    <source>
        <dbReference type="ARBA" id="ARBA00005814"/>
    </source>
</evidence>
<comment type="similarity">
    <text evidence="2">Belongs to the ABC transporter superfamily. ABCG family. Eye pigment precursor importer (TC 3.A.1.204) subfamily.</text>
</comment>
<dbReference type="Pfam" id="PF01061">
    <property type="entry name" value="ABC2_membrane"/>
    <property type="match status" value="1"/>
</dbReference>
<evidence type="ECO:0000256" key="4">
    <source>
        <dbReference type="ARBA" id="ARBA00022692"/>
    </source>
</evidence>
<feature type="domain" description="ABC-2 type transporter transmembrane" evidence="8">
    <location>
        <begin position="7"/>
        <end position="89"/>
    </location>
</feature>
<dbReference type="PANTHER" id="PTHR48042:SF11">
    <property type="entry name" value="ABC TRANSPORTER G FAMILY MEMBER 11"/>
    <property type="match status" value="1"/>
</dbReference>
<protein>
    <recommendedName>
        <fullName evidence="8">ABC-2 type transporter transmembrane domain-containing protein</fullName>
    </recommendedName>
</protein>
<evidence type="ECO:0000259" key="8">
    <source>
        <dbReference type="Pfam" id="PF01061"/>
    </source>
</evidence>
<sequence length="164" mass="19242">MTMLKLNDPFWYFLNMYLSLLTSEALAQLVSHVVPHFIIGMALLAGLFGFFMLFQGFMITPSDFPNWLEWTHYIAFHTYSWRSFMKTEFDGRTFDSELFPTGESVLQFYEIEDVNRDNDIQLLELAGYALSLHLCSFLVLHVRHTFYGRLEAPCGSQWQWNGIQ</sequence>
<dbReference type="EMBL" id="HBEF01024731">
    <property type="protein sequence ID" value="CAD8343188.1"/>
    <property type="molecule type" value="Transcribed_RNA"/>
</dbReference>
<feature type="transmembrane region" description="Helical" evidence="7">
    <location>
        <begin position="12"/>
        <end position="30"/>
    </location>
</feature>
<keyword evidence="5 7" id="KW-1133">Transmembrane helix</keyword>
<evidence type="ECO:0000256" key="7">
    <source>
        <dbReference type="SAM" id="Phobius"/>
    </source>
</evidence>
<keyword evidence="6 7" id="KW-0472">Membrane</keyword>
<keyword evidence="4 7" id="KW-0812">Transmembrane</keyword>
<dbReference type="InterPro" id="IPR013525">
    <property type="entry name" value="ABC2_TM"/>
</dbReference>
<evidence type="ECO:0000313" key="9">
    <source>
        <dbReference type="EMBL" id="CAD8343188.1"/>
    </source>
</evidence>